<dbReference type="EMBL" id="FOGJ01000011">
    <property type="protein sequence ID" value="SER78682.1"/>
    <property type="molecule type" value="Genomic_DNA"/>
</dbReference>
<dbReference type="RefSeq" id="WP_155243921.1">
    <property type="nucleotide sequence ID" value="NZ_FOGJ01000011.1"/>
</dbReference>
<evidence type="ECO:0000256" key="1">
    <source>
        <dbReference type="SAM" id="Phobius"/>
    </source>
</evidence>
<dbReference type="AlphaFoldDB" id="A0A1H9S0X0"/>
<keyword evidence="1" id="KW-0472">Membrane</keyword>
<evidence type="ECO:0000313" key="3">
    <source>
        <dbReference type="Proteomes" id="UP000182584"/>
    </source>
</evidence>
<gene>
    <name evidence="2" type="ORF">SAMN04487884_11134</name>
</gene>
<protein>
    <submittedName>
        <fullName evidence="2">Uncharacterized protein</fullName>
    </submittedName>
</protein>
<evidence type="ECO:0000313" key="2">
    <source>
        <dbReference type="EMBL" id="SER78682.1"/>
    </source>
</evidence>
<keyword evidence="1" id="KW-0812">Transmembrane</keyword>
<feature type="transmembrane region" description="Helical" evidence="1">
    <location>
        <begin position="27"/>
        <end position="48"/>
    </location>
</feature>
<keyword evidence="1" id="KW-1133">Transmembrane helix</keyword>
<accession>A0A1H9S0X0</accession>
<sequence>MKNSDDKNKLISDTGVVEDSKVGRERIFILLCRIITVLLVLLGVLALMTGNA</sequence>
<organism evidence="2 3">
    <name type="scientific">Butyrivibrio fibrisolvens</name>
    <dbReference type="NCBI Taxonomy" id="831"/>
    <lineage>
        <taxon>Bacteria</taxon>
        <taxon>Bacillati</taxon>
        <taxon>Bacillota</taxon>
        <taxon>Clostridia</taxon>
        <taxon>Lachnospirales</taxon>
        <taxon>Lachnospiraceae</taxon>
        <taxon>Butyrivibrio</taxon>
    </lineage>
</organism>
<reference evidence="2 3" key="1">
    <citation type="submission" date="2016-10" db="EMBL/GenBank/DDBJ databases">
        <authorList>
            <person name="de Groot N.N."/>
        </authorList>
    </citation>
    <scope>NUCLEOTIDE SEQUENCE [LARGE SCALE GENOMIC DNA]</scope>
    <source>
        <strain evidence="2 3">AR40</strain>
    </source>
</reference>
<proteinExistence type="predicted"/>
<name>A0A1H9S0X0_BUTFI</name>
<dbReference type="Proteomes" id="UP000182584">
    <property type="component" value="Unassembled WGS sequence"/>
</dbReference>